<dbReference type="PANTHER" id="PTHR30143">
    <property type="entry name" value="ACID HYDRATASE"/>
    <property type="match status" value="1"/>
</dbReference>
<gene>
    <name evidence="1" type="ORF">I5E68_12995</name>
</gene>
<reference evidence="1" key="1">
    <citation type="submission" date="2020-11" db="EMBL/GenBank/DDBJ databases">
        <title>Novosphingobium aureum sp. nov., a marine bacterium isolated from sediment of a salt flat.</title>
        <authorList>
            <person name="Yoo Y."/>
            <person name="Kim J.-J."/>
        </authorList>
    </citation>
    <scope>NUCLEOTIDE SEQUENCE</scope>
    <source>
        <strain evidence="1">YJ-S2-02</strain>
    </source>
</reference>
<dbReference type="PANTHER" id="PTHR30143:SF0">
    <property type="entry name" value="2-KETO-4-PENTENOATE HYDRATASE"/>
    <property type="match status" value="1"/>
</dbReference>
<comment type="caution">
    <text evidence="1">The sequence shown here is derived from an EMBL/GenBank/DDBJ whole genome shotgun (WGS) entry which is preliminary data.</text>
</comment>
<dbReference type="Gene3D" id="3.90.850.10">
    <property type="entry name" value="Fumarylacetoacetase-like, C-terminal domain"/>
    <property type="match status" value="1"/>
</dbReference>
<dbReference type="RefSeq" id="WP_197164279.1">
    <property type="nucleotide sequence ID" value="NZ_JADZGI010000001.1"/>
</dbReference>
<accession>A0A931HED1</accession>
<proteinExistence type="predicted"/>
<dbReference type="AlphaFoldDB" id="A0A931HED1"/>
<evidence type="ECO:0000313" key="2">
    <source>
        <dbReference type="Proteomes" id="UP000617634"/>
    </source>
</evidence>
<dbReference type="GO" id="GO:0005737">
    <property type="term" value="C:cytoplasm"/>
    <property type="evidence" value="ECO:0007669"/>
    <property type="project" value="TreeGrafter"/>
</dbReference>
<dbReference type="GO" id="GO:0008684">
    <property type="term" value="F:2-oxopent-4-enoate hydratase activity"/>
    <property type="evidence" value="ECO:0007669"/>
    <property type="project" value="TreeGrafter"/>
</dbReference>
<dbReference type="InterPro" id="IPR036663">
    <property type="entry name" value="Fumarylacetoacetase_C_sf"/>
</dbReference>
<protein>
    <recommendedName>
        <fullName evidence="3">2-keto-4-pentenoate hydratase</fullName>
    </recommendedName>
</protein>
<dbReference type="Proteomes" id="UP000617634">
    <property type="component" value="Unassembled WGS sequence"/>
</dbReference>
<sequence>MIAADHSSKGFPAYSTREPGATLPQAYAVQRSLVLRHYGGAGGIGGYKGGFSSSPAMDRFGIDRPALGALPAKGRLRAPYLLRLADFRRLVVECELGFELAHDVTERVDDEAQVRALVASIGPAVELPDVRVTGADLSLVDHISANISAARFIFEPLVKPDAAADINAIMSQLERDGITVGTGGARLAFGDQWAALRSILNTALEQGYRPSAGDVILTGALVQAEAEKGHYVAHFDNLGKIEFAVR</sequence>
<organism evidence="1 2">
    <name type="scientific">Novosphingobium aureum</name>
    <dbReference type="NCBI Taxonomy" id="2792964"/>
    <lineage>
        <taxon>Bacteria</taxon>
        <taxon>Pseudomonadati</taxon>
        <taxon>Pseudomonadota</taxon>
        <taxon>Alphaproteobacteria</taxon>
        <taxon>Sphingomonadales</taxon>
        <taxon>Sphingomonadaceae</taxon>
        <taxon>Novosphingobium</taxon>
    </lineage>
</organism>
<evidence type="ECO:0008006" key="3">
    <source>
        <dbReference type="Google" id="ProtNLM"/>
    </source>
</evidence>
<dbReference type="SUPFAM" id="SSF56529">
    <property type="entry name" value="FAH"/>
    <property type="match status" value="1"/>
</dbReference>
<keyword evidence="2" id="KW-1185">Reference proteome</keyword>
<dbReference type="EMBL" id="JADZGI010000001">
    <property type="protein sequence ID" value="MBH0113863.1"/>
    <property type="molecule type" value="Genomic_DNA"/>
</dbReference>
<evidence type="ECO:0000313" key="1">
    <source>
        <dbReference type="EMBL" id="MBH0113863.1"/>
    </source>
</evidence>
<name>A0A931HED1_9SPHN</name>
<dbReference type="InterPro" id="IPR050772">
    <property type="entry name" value="Hydratase-Decarb/MhpD_sf"/>
</dbReference>